<feature type="region of interest" description="Disordered" evidence="1">
    <location>
        <begin position="318"/>
        <end position="338"/>
    </location>
</feature>
<protein>
    <recommendedName>
        <fullName evidence="6">Leucine-rich repeat-containing N-terminal plant-type domain-containing protein</fullName>
    </recommendedName>
</protein>
<evidence type="ECO:0000313" key="4">
    <source>
        <dbReference type="EMBL" id="KAF0725108.1"/>
    </source>
</evidence>
<keyword evidence="3" id="KW-0732">Signal</keyword>
<evidence type="ECO:0000256" key="3">
    <source>
        <dbReference type="SAM" id="SignalP"/>
    </source>
</evidence>
<dbReference type="Proteomes" id="UP000481153">
    <property type="component" value="Unassembled WGS sequence"/>
</dbReference>
<accession>A0A6G0WCR0</accession>
<feature type="compositionally biased region" description="Pro residues" evidence="1">
    <location>
        <begin position="329"/>
        <end position="338"/>
    </location>
</feature>
<comment type="caution">
    <text evidence="4">The sequence shown here is derived from an EMBL/GenBank/DDBJ whole genome shotgun (WGS) entry which is preliminary data.</text>
</comment>
<dbReference type="AlphaFoldDB" id="A0A6G0WCR0"/>
<evidence type="ECO:0008006" key="6">
    <source>
        <dbReference type="Google" id="ProtNLM"/>
    </source>
</evidence>
<reference evidence="4 5" key="1">
    <citation type="submission" date="2019-07" db="EMBL/GenBank/DDBJ databases">
        <title>Genomics analysis of Aphanomyces spp. identifies a new class of oomycete effector associated with host adaptation.</title>
        <authorList>
            <person name="Gaulin E."/>
        </authorList>
    </citation>
    <scope>NUCLEOTIDE SEQUENCE [LARGE SCALE GENOMIC DNA]</scope>
    <source>
        <strain evidence="4 5">ATCC 201684</strain>
    </source>
</reference>
<proteinExistence type="predicted"/>
<dbReference type="EMBL" id="VJMJ01000250">
    <property type="protein sequence ID" value="KAF0725108.1"/>
    <property type="molecule type" value="Genomic_DNA"/>
</dbReference>
<keyword evidence="2" id="KW-1133">Transmembrane helix</keyword>
<evidence type="ECO:0000313" key="5">
    <source>
        <dbReference type="Proteomes" id="UP000481153"/>
    </source>
</evidence>
<keyword evidence="5" id="KW-1185">Reference proteome</keyword>
<keyword evidence="2" id="KW-0472">Membrane</keyword>
<evidence type="ECO:0000256" key="1">
    <source>
        <dbReference type="SAM" id="MobiDB-lite"/>
    </source>
</evidence>
<gene>
    <name evidence="4" type="ORF">Ae201684_016340</name>
</gene>
<evidence type="ECO:0000256" key="2">
    <source>
        <dbReference type="SAM" id="Phobius"/>
    </source>
</evidence>
<organism evidence="4 5">
    <name type="scientific">Aphanomyces euteiches</name>
    <dbReference type="NCBI Taxonomy" id="100861"/>
    <lineage>
        <taxon>Eukaryota</taxon>
        <taxon>Sar</taxon>
        <taxon>Stramenopiles</taxon>
        <taxon>Oomycota</taxon>
        <taxon>Saprolegniomycetes</taxon>
        <taxon>Saprolegniales</taxon>
        <taxon>Verrucalvaceae</taxon>
        <taxon>Aphanomyces</taxon>
    </lineage>
</organism>
<dbReference type="InterPro" id="IPR032675">
    <property type="entry name" value="LRR_dom_sf"/>
</dbReference>
<feature type="chain" id="PRO_5026318803" description="Leucine-rich repeat-containing N-terminal plant-type domain-containing protein" evidence="3">
    <location>
        <begin position="18"/>
        <end position="338"/>
    </location>
</feature>
<feature type="transmembrane region" description="Helical" evidence="2">
    <location>
        <begin position="285"/>
        <end position="306"/>
    </location>
</feature>
<dbReference type="VEuPathDB" id="FungiDB:AeMF1_020265"/>
<feature type="signal peptide" evidence="3">
    <location>
        <begin position="1"/>
        <end position="17"/>
    </location>
</feature>
<keyword evidence="2" id="KW-0812">Transmembrane</keyword>
<name>A0A6G0WCR0_9STRA</name>
<sequence>MNPRGLLVLSLAIATNALQTLTTCNKPNGTVVACLNDTIAGTTTDLASSRSGYYDFTNLGISSIQSWPLDAQSINLAFNKISAISTPLPVSLASLNLSHNALQKNWLQTPITVEILDVSYNQGGLPWLENILWGLFLPRLTQLAFRGNQVAELNLTYENFPMFPLSTLDFSENPNLALSIDASVNSCVNQVEFTLYLSGARDFSAANAACAEYASYVVTLKSWKIQYFSQSWAVDRSSWKAFYACCKYCRLPSSAPIPRASSYTLPPWYDEALYGTPKEASRGRFLLNAFIIVGVCILVVATAYYIRKYRGTICSSKRSDPPRNQIDFVPPPSTPRLA</sequence>
<dbReference type="Gene3D" id="3.80.10.10">
    <property type="entry name" value="Ribonuclease Inhibitor"/>
    <property type="match status" value="1"/>
</dbReference>
<dbReference type="SUPFAM" id="SSF52058">
    <property type="entry name" value="L domain-like"/>
    <property type="match status" value="1"/>
</dbReference>